<evidence type="ECO:0000256" key="2">
    <source>
        <dbReference type="ARBA" id="ARBA00011038"/>
    </source>
</evidence>
<accession>A0A1E5RZJ0</accession>
<dbReference type="FunCoup" id="A0A1E5RZJ0">
    <property type="interactions" value="770"/>
</dbReference>
<comment type="function">
    <text evidence="6">DNA-dependent RNA polymerase catalyzes the transcription of DNA into RNA using the four ribonucleoside triphosphates as substrates. Specific peripheric component of RNA polymerase III which synthesizes small RNAs, such as 5S rRNA and tRNAs.</text>
</comment>
<dbReference type="STRING" id="56408.A0A1E5RZJ0"/>
<dbReference type="GO" id="GO:0005654">
    <property type="term" value="C:nucleoplasm"/>
    <property type="evidence" value="ECO:0007669"/>
    <property type="project" value="UniProtKB-ARBA"/>
</dbReference>
<dbReference type="PANTHER" id="PTHR12780">
    <property type="entry name" value="RNA POLYMERASE III DNA DIRECTED , 39KD SUBUNIT-RELATED"/>
    <property type="match status" value="1"/>
</dbReference>
<keyword evidence="4 6" id="KW-0804">Transcription</keyword>
<dbReference type="InterPro" id="IPR036388">
    <property type="entry name" value="WH-like_DNA-bd_sf"/>
</dbReference>
<evidence type="ECO:0000256" key="6">
    <source>
        <dbReference type="PIRNR" id="PIRNR028763"/>
    </source>
</evidence>
<evidence type="ECO:0000313" key="7">
    <source>
        <dbReference type="EMBL" id="OEJ92294.1"/>
    </source>
</evidence>
<evidence type="ECO:0000256" key="4">
    <source>
        <dbReference type="ARBA" id="ARBA00023163"/>
    </source>
</evidence>
<dbReference type="Proteomes" id="UP000095728">
    <property type="component" value="Unassembled WGS sequence"/>
</dbReference>
<organism evidence="7 8">
    <name type="scientific">Hanseniaspora osmophila</name>
    <dbReference type="NCBI Taxonomy" id="56408"/>
    <lineage>
        <taxon>Eukaryota</taxon>
        <taxon>Fungi</taxon>
        <taxon>Dikarya</taxon>
        <taxon>Ascomycota</taxon>
        <taxon>Saccharomycotina</taxon>
        <taxon>Saccharomycetes</taxon>
        <taxon>Saccharomycodales</taxon>
        <taxon>Saccharomycodaceae</taxon>
        <taxon>Hanseniaspora</taxon>
    </lineage>
</organism>
<dbReference type="GO" id="GO:0005737">
    <property type="term" value="C:cytoplasm"/>
    <property type="evidence" value="ECO:0007669"/>
    <property type="project" value="UniProtKB-ARBA"/>
</dbReference>
<dbReference type="OrthoDB" id="613763at2759"/>
<dbReference type="AlphaFoldDB" id="A0A1E5RZJ0"/>
<comment type="caution">
    <text evidence="7">The sequence shown here is derived from an EMBL/GenBank/DDBJ whole genome shotgun (WGS) entry which is preliminary data.</text>
</comment>
<evidence type="ECO:0000256" key="1">
    <source>
        <dbReference type="ARBA" id="ARBA00004123"/>
    </source>
</evidence>
<keyword evidence="8" id="KW-1185">Reference proteome</keyword>
<dbReference type="GO" id="GO:0005666">
    <property type="term" value="C:RNA polymerase III complex"/>
    <property type="evidence" value="ECO:0007669"/>
    <property type="project" value="UniProtKB-UniRule"/>
</dbReference>
<proteinExistence type="inferred from homology"/>
<dbReference type="InParanoid" id="A0A1E5RZJ0"/>
<dbReference type="InterPro" id="IPR036390">
    <property type="entry name" value="WH_DNA-bd_sf"/>
</dbReference>
<dbReference type="GO" id="GO:0006383">
    <property type="term" value="P:transcription by RNA polymerase III"/>
    <property type="evidence" value="ECO:0007669"/>
    <property type="project" value="UniProtKB-UniRule"/>
</dbReference>
<keyword evidence="3 6" id="KW-0240">DNA-directed RNA polymerase</keyword>
<evidence type="ECO:0000313" key="8">
    <source>
        <dbReference type="Proteomes" id="UP000095728"/>
    </source>
</evidence>
<sequence length="342" mass="38902">MNFNADMMNELSDPAKGLYDVMISQPRGTIFNQDEITNATGKQSSDNRLLLQELINKNLVKVVKHENSIKFQAVDVSEASKKSTMSRDEQLVYSYIEASGREGIWIKTIKARTNLHQHIVVKCLKNLETQRYVKVVKSVKFPTRKIYMLYNLQPSIEVTGGPWFTDGELDDEFISHLLTVIWRYVGQRTFPDGFNNFNDVDFMTGKGETLYTKSVNNYASSYEILEFINGANISKVDLSPLDIESLCDVLYYDNRLCKVGLNSYKVTLQSVLDLMGEDKIGVKLEDETAMAAGKDSAENGNKVSRNECNTIVETSFNIFQSKNFITPSLNDKEAVFFDEWML</sequence>
<protein>
    <recommendedName>
        <fullName evidence="6">DNA-directed RNA polymerase III subunit RPC6</fullName>
        <shortName evidence="6">RNA polymerase III subunit C6</shortName>
    </recommendedName>
</protein>
<dbReference type="InterPro" id="IPR007832">
    <property type="entry name" value="RNA_pol_Rpc34"/>
</dbReference>
<dbReference type="InterPro" id="IPR016049">
    <property type="entry name" value="RNA_pol_Rpc34-like"/>
</dbReference>
<reference evidence="8" key="1">
    <citation type="journal article" date="2016" name="Genome Announc.">
        <title>Genome sequences of three species of Hanseniaspora isolated from spontaneous wine fermentations.</title>
        <authorList>
            <person name="Sternes P.R."/>
            <person name="Lee D."/>
            <person name="Kutyna D.R."/>
            <person name="Borneman A.R."/>
        </authorList>
    </citation>
    <scope>NUCLEOTIDE SEQUENCE [LARGE SCALE GENOMIC DNA]</scope>
    <source>
        <strain evidence="8">AWRI3579</strain>
    </source>
</reference>
<comment type="similarity">
    <text evidence="2 6">Belongs to the eukaryotic RPC34/RPC39 RNA polymerase subunit family.</text>
</comment>
<evidence type="ECO:0000256" key="3">
    <source>
        <dbReference type="ARBA" id="ARBA00022478"/>
    </source>
</evidence>
<name>A0A1E5RZJ0_9ASCO</name>
<gene>
    <name evidence="7" type="ORF">AWRI3579_g139</name>
</gene>
<evidence type="ECO:0000256" key="5">
    <source>
        <dbReference type="ARBA" id="ARBA00023242"/>
    </source>
</evidence>
<dbReference type="PIRSF" id="PIRSF028763">
    <property type="entry name" value="RNA_pol_Rpc34"/>
    <property type="match status" value="1"/>
</dbReference>
<dbReference type="Pfam" id="PF05158">
    <property type="entry name" value="RNA_pol_Rpc34"/>
    <property type="match status" value="1"/>
</dbReference>
<dbReference type="Gene3D" id="1.10.10.10">
    <property type="entry name" value="Winged helix-like DNA-binding domain superfamily/Winged helix DNA-binding domain"/>
    <property type="match status" value="1"/>
</dbReference>
<dbReference type="SUPFAM" id="SSF46785">
    <property type="entry name" value="Winged helix' DNA-binding domain"/>
    <property type="match status" value="1"/>
</dbReference>
<comment type="subcellular location">
    <subcellularLocation>
        <location evidence="1 6">Nucleus</location>
    </subcellularLocation>
</comment>
<keyword evidence="5 6" id="KW-0539">Nucleus</keyword>
<dbReference type="EMBL" id="LPNM01000001">
    <property type="protein sequence ID" value="OEJ92294.1"/>
    <property type="molecule type" value="Genomic_DNA"/>
</dbReference>
<dbReference type="FunFam" id="1.10.10.10:FF:000116">
    <property type="entry name" value="DNA-directed RNA polymerase III subunit RPC6"/>
    <property type="match status" value="1"/>
</dbReference>